<keyword evidence="12" id="KW-0460">Magnesium</keyword>
<dbReference type="Proteomes" id="UP000294192">
    <property type="component" value="Unassembled WGS sequence"/>
</dbReference>
<dbReference type="Pfam" id="PF03483">
    <property type="entry name" value="B3_4"/>
    <property type="match status" value="1"/>
</dbReference>
<dbReference type="Pfam" id="PF03484">
    <property type="entry name" value="B5"/>
    <property type="match status" value="1"/>
</dbReference>
<dbReference type="GO" id="GO:0009328">
    <property type="term" value="C:phenylalanine-tRNA ligase complex"/>
    <property type="evidence" value="ECO:0007669"/>
    <property type="project" value="TreeGrafter"/>
</dbReference>
<comment type="subunit">
    <text evidence="4">Tetramer of two alpha and two beta subunits.</text>
</comment>
<sequence>MLFSFNLLKKLSKAPKNWSVEEMTIAFNKLGFEVEQHEPFIDAEGVKYGKIISVSKNPEGDKLNVCQIQFEDKIRTIQTTDNSVIGNEGKVVMAFVPGSRLGEMIFSNRKMKGIDSEGMLCAYEELVKNSTKDLLPAEWKGKLQIFDENTDLSSDPLETQGFNDHIIEIDILSNRSDSNSYLVMAQELKAYLDIEESPKFANIIEGSFETTINVENGEADLLTMAETKVEGIELSLEEKLILLKSDIKLISPIVDMTNLTLLMTGQPVHVYDKKSISGNITAKTMDSKSIILGGTEINFEDALLIKDENKAISAAGVMGFEETGVNNSTQDVIIEVGNFNIKKVRHTAKQTKLNSLSSRQSSKRLGIGTQELAWTYLTNRLPNISKVKNLGKYEQKVIGFNKKEIDKLIGHEISNVDFVKLCKKMNTLGFTVNQSTITIPNYRHDIEAQQDINEEFIRLFGYDNLEPSAPFVNPSYVQFVQHKHSDIAAMGYQEVWTYSLISKEKNIFNPFSFEKTIELETFVSKEREVIRNSMAISLLGVIEYNSKRKMDKLSIFDIGRINNGVHVAAIASTIKSFTEIKQDIINIIKKPVTFVRAKGETFHEGVSAFIQYEGKTIGWIGKIHPSINSIDAFIAEVQIDSEVEQVSFKEYDENQLKSRNITFELEEKEEISKYSSKIENIQGIFSVEVSDIYIKDNIKKVTLLIKGDNKSIEIFDKNFN</sequence>
<dbReference type="AlphaFoldDB" id="A0A4R0XVP7"/>
<evidence type="ECO:0000313" key="22">
    <source>
        <dbReference type="Proteomes" id="UP000294192"/>
    </source>
</evidence>
<evidence type="ECO:0000256" key="1">
    <source>
        <dbReference type="ARBA" id="ARBA00001946"/>
    </source>
</evidence>
<evidence type="ECO:0000256" key="13">
    <source>
        <dbReference type="ARBA" id="ARBA00022884"/>
    </source>
</evidence>
<evidence type="ECO:0000256" key="16">
    <source>
        <dbReference type="ARBA" id="ARBA00033189"/>
    </source>
</evidence>
<dbReference type="EMBL" id="PSZO01000002">
    <property type="protein sequence ID" value="TCG11855.1"/>
    <property type="molecule type" value="Genomic_DNA"/>
</dbReference>
<feature type="domain" description="TRNA-binding" evidence="19">
    <location>
        <begin position="40"/>
        <end position="158"/>
    </location>
</feature>
<dbReference type="InterPro" id="IPR002547">
    <property type="entry name" value="tRNA-bd_dom"/>
</dbReference>
<dbReference type="GO" id="GO:0000287">
    <property type="term" value="F:magnesium ion binding"/>
    <property type="evidence" value="ECO:0007669"/>
    <property type="project" value="InterPro"/>
</dbReference>
<dbReference type="PANTHER" id="PTHR10947:SF0">
    <property type="entry name" value="PHENYLALANINE--TRNA LIGASE BETA SUBUNIT"/>
    <property type="match status" value="1"/>
</dbReference>
<dbReference type="NCBIfam" id="NF001882">
    <property type="entry name" value="PRK00629.5-4"/>
    <property type="match status" value="1"/>
</dbReference>
<evidence type="ECO:0000256" key="11">
    <source>
        <dbReference type="ARBA" id="ARBA00022840"/>
    </source>
</evidence>
<dbReference type="PROSITE" id="PS51483">
    <property type="entry name" value="B5"/>
    <property type="match status" value="1"/>
</dbReference>
<keyword evidence="11" id="KW-0067">ATP-binding</keyword>
<dbReference type="InterPro" id="IPR020825">
    <property type="entry name" value="Phe-tRNA_synthase-like_B3/B4"/>
</dbReference>
<evidence type="ECO:0000256" key="8">
    <source>
        <dbReference type="ARBA" id="ARBA00022598"/>
    </source>
</evidence>
<dbReference type="EC" id="6.1.1.20" evidence="5"/>
<evidence type="ECO:0000256" key="17">
    <source>
        <dbReference type="ARBA" id="ARBA00049255"/>
    </source>
</evidence>
<evidence type="ECO:0000256" key="9">
    <source>
        <dbReference type="ARBA" id="ARBA00022723"/>
    </source>
</evidence>
<dbReference type="Gene3D" id="3.30.56.10">
    <property type="match status" value="2"/>
</dbReference>
<dbReference type="RefSeq" id="WP_131598275.1">
    <property type="nucleotide sequence ID" value="NZ_CBDBYK010000005.1"/>
</dbReference>
<dbReference type="GO" id="GO:0005524">
    <property type="term" value="F:ATP binding"/>
    <property type="evidence" value="ECO:0007669"/>
    <property type="project" value="UniProtKB-KW"/>
</dbReference>
<dbReference type="PANTHER" id="PTHR10947">
    <property type="entry name" value="PHENYLALANYL-TRNA SYNTHETASE BETA CHAIN AND LEUCINE-RICH REPEAT-CONTAINING PROTEIN 47"/>
    <property type="match status" value="1"/>
</dbReference>
<reference evidence="21 22" key="1">
    <citation type="submission" date="2018-02" db="EMBL/GenBank/DDBJ databases">
        <title>Mycoplasma marinum and Mycoplasma todarodis sp. nov., moderately halophilic and psychrotolerant mycoplasmas isolated from cephalopods.</title>
        <authorList>
            <person name="Viver T."/>
        </authorList>
    </citation>
    <scope>NUCLEOTIDE SEQUENCE [LARGE SCALE GENOMIC DNA]</scope>
    <source>
        <strain evidence="21 22">PE</strain>
    </source>
</reference>
<dbReference type="GO" id="GO:0004826">
    <property type="term" value="F:phenylalanine-tRNA ligase activity"/>
    <property type="evidence" value="ECO:0007669"/>
    <property type="project" value="UniProtKB-EC"/>
</dbReference>
<evidence type="ECO:0000256" key="15">
    <source>
        <dbReference type="ARBA" id="ARBA00023146"/>
    </source>
</evidence>
<keyword evidence="13 18" id="KW-0694">RNA-binding</keyword>
<dbReference type="InterPro" id="IPR041616">
    <property type="entry name" value="PheRS_beta_core"/>
</dbReference>
<evidence type="ECO:0000256" key="3">
    <source>
        <dbReference type="ARBA" id="ARBA00008653"/>
    </source>
</evidence>
<keyword evidence="14" id="KW-0648">Protein biosynthesis</keyword>
<dbReference type="SMART" id="SM00874">
    <property type="entry name" value="B5"/>
    <property type="match status" value="1"/>
</dbReference>
<evidence type="ECO:0000256" key="4">
    <source>
        <dbReference type="ARBA" id="ARBA00011209"/>
    </source>
</evidence>
<protein>
    <recommendedName>
        <fullName evidence="6">Phenylalanine--tRNA ligase beta subunit</fullName>
        <ecNumber evidence="5">6.1.1.20</ecNumber>
    </recommendedName>
    <alternativeName>
        <fullName evidence="16">Phenylalanyl-tRNA synthetase beta subunit</fullName>
    </alternativeName>
</protein>
<comment type="similarity">
    <text evidence="3">Belongs to the phenylalanyl-tRNA synthetase beta subunit family. Type 1 subfamily.</text>
</comment>
<dbReference type="SUPFAM" id="SSF50249">
    <property type="entry name" value="Nucleic acid-binding proteins"/>
    <property type="match status" value="1"/>
</dbReference>
<keyword evidence="10" id="KW-0547">Nucleotide-binding</keyword>
<dbReference type="Gene3D" id="2.40.50.140">
    <property type="entry name" value="Nucleic acid-binding proteins"/>
    <property type="match status" value="1"/>
</dbReference>
<comment type="caution">
    <text evidence="21">The sequence shown here is derived from an EMBL/GenBank/DDBJ whole genome shotgun (WGS) entry which is preliminary data.</text>
</comment>
<organism evidence="21 22">
    <name type="scientific">Mycoplasma marinum</name>
    <dbReference type="NCBI Taxonomy" id="1937190"/>
    <lineage>
        <taxon>Bacteria</taxon>
        <taxon>Bacillati</taxon>
        <taxon>Mycoplasmatota</taxon>
        <taxon>Mollicutes</taxon>
        <taxon>Mycoplasmataceae</taxon>
        <taxon>Mycoplasma</taxon>
    </lineage>
</organism>
<evidence type="ECO:0000256" key="14">
    <source>
        <dbReference type="ARBA" id="ARBA00022917"/>
    </source>
</evidence>
<keyword evidence="15" id="KW-0030">Aminoacyl-tRNA synthetase</keyword>
<name>A0A4R0XVP7_9MOLU</name>
<keyword evidence="9" id="KW-0479">Metal-binding</keyword>
<comment type="cofactor">
    <cofactor evidence="1">
        <name>Mg(2+)</name>
        <dbReference type="ChEBI" id="CHEBI:18420"/>
    </cofactor>
</comment>
<keyword evidence="7 18" id="KW-0820">tRNA-binding</keyword>
<evidence type="ECO:0000259" key="20">
    <source>
        <dbReference type="PROSITE" id="PS51483"/>
    </source>
</evidence>
<dbReference type="SMART" id="SM00873">
    <property type="entry name" value="B3_4"/>
    <property type="match status" value="1"/>
</dbReference>
<evidence type="ECO:0000313" key="21">
    <source>
        <dbReference type="EMBL" id="TCG11855.1"/>
    </source>
</evidence>
<gene>
    <name evidence="21" type="ORF">C4B24_00460</name>
</gene>
<dbReference type="Pfam" id="PF01588">
    <property type="entry name" value="tRNA_bind"/>
    <property type="match status" value="1"/>
</dbReference>
<dbReference type="GO" id="GO:0000049">
    <property type="term" value="F:tRNA binding"/>
    <property type="evidence" value="ECO:0007669"/>
    <property type="project" value="UniProtKB-UniRule"/>
</dbReference>
<evidence type="ECO:0000256" key="18">
    <source>
        <dbReference type="PROSITE-ProRule" id="PRU00209"/>
    </source>
</evidence>
<dbReference type="SUPFAM" id="SSF56037">
    <property type="entry name" value="PheT/TilS domain"/>
    <property type="match status" value="1"/>
</dbReference>
<keyword evidence="22" id="KW-1185">Reference proteome</keyword>
<feature type="domain" description="B5" evidence="20">
    <location>
        <begin position="393"/>
        <end position="467"/>
    </location>
</feature>
<dbReference type="InterPro" id="IPR045060">
    <property type="entry name" value="Phe-tRNA-ligase_IIc_bsu"/>
</dbReference>
<evidence type="ECO:0000256" key="6">
    <source>
        <dbReference type="ARBA" id="ARBA00017032"/>
    </source>
</evidence>
<dbReference type="Gene3D" id="3.30.930.10">
    <property type="entry name" value="Bira Bifunctional Protein, Domain 2"/>
    <property type="match status" value="1"/>
</dbReference>
<evidence type="ECO:0000256" key="12">
    <source>
        <dbReference type="ARBA" id="ARBA00022842"/>
    </source>
</evidence>
<dbReference type="InterPro" id="IPR005146">
    <property type="entry name" value="B3/B4_tRNA-bd"/>
</dbReference>
<dbReference type="InterPro" id="IPR004532">
    <property type="entry name" value="Phe-tRNA-ligase_IIc_bsu_bact"/>
</dbReference>
<keyword evidence="8 21" id="KW-0436">Ligase</keyword>
<dbReference type="SUPFAM" id="SSF55681">
    <property type="entry name" value="Class II aaRS and biotin synthetases"/>
    <property type="match status" value="1"/>
</dbReference>
<evidence type="ECO:0000259" key="19">
    <source>
        <dbReference type="PROSITE" id="PS50886"/>
    </source>
</evidence>
<comment type="subcellular location">
    <subcellularLocation>
        <location evidence="2">Cytoplasm</location>
    </subcellularLocation>
</comment>
<dbReference type="Gene3D" id="3.50.40.10">
    <property type="entry name" value="Phenylalanyl-trna Synthetase, Chain B, domain 3"/>
    <property type="match status" value="1"/>
</dbReference>
<evidence type="ECO:0000256" key="2">
    <source>
        <dbReference type="ARBA" id="ARBA00004496"/>
    </source>
</evidence>
<dbReference type="PROSITE" id="PS50886">
    <property type="entry name" value="TRBD"/>
    <property type="match status" value="1"/>
</dbReference>
<dbReference type="Pfam" id="PF17759">
    <property type="entry name" value="tRNA_synthFbeta"/>
    <property type="match status" value="1"/>
</dbReference>
<proteinExistence type="inferred from homology"/>
<dbReference type="GO" id="GO:0006432">
    <property type="term" value="P:phenylalanyl-tRNA aminoacylation"/>
    <property type="evidence" value="ECO:0007669"/>
    <property type="project" value="InterPro"/>
</dbReference>
<evidence type="ECO:0000256" key="7">
    <source>
        <dbReference type="ARBA" id="ARBA00022555"/>
    </source>
</evidence>
<comment type="catalytic activity">
    <reaction evidence="17">
        <text>tRNA(Phe) + L-phenylalanine + ATP = L-phenylalanyl-tRNA(Phe) + AMP + diphosphate + H(+)</text>
        <dbReference type="Rhea" id="RHEA:19413"/>
        <dbReference type="Rhea" id="RHEA-COMP:9668"/>
        <dbReference type="Rhea" id="RHEA-COMP:9699"/>
        <dbReference type="ChEBI" id="CHEBI:15378"/>
        <dbReference type="ChEBI" id="CHEBI:30616"/>
        <dbReference type="ChEBI" id="CHEBI:33019"/>
        <dbReference type="ChEBI" id="CHEBI:58095"/>
        <dbReference type="ChEBI" id="CHEBI:78442"/>
        <dbReference type="ChEBI" id="CHEBI:78531"/>
        <dbReference type="ChEBI" id="CHEBI:456215"/>
        <dbReference type="EC" id="6.1.1.20"/>
    </reaction>
</comment>
<dbReference type="SUPFAM" id="SSF46955">
    <property type="entry name" value="Putative DNA-binding domain"/>
    <property type="match status" value="1"/>
</dbReference>
<dbReference type="InterPro" id="IPR012340">
    <property type="entry name" value="NA-bd_OB-fold"/>
</dbReference>
<accession>A0A4R0XVP7</accession>
<dbReference type="InterPro" id="IPR005147">
    <property type="entry name" value="tRNA_synthase_B5-dom"/>
</dbReference>
<dbReference type="OrthoDB" id="9805455at2"/>
<dbReference type="InterPro" id="IPR009061">
    <property type="entry name" value="DNA-bd_dom_put_sf"/>
</dbReference>
<dbReference type="InterPro" id="IPR045864">
    <property type="entry name" value="aa-tRNA-synth_II/BPL/LPL"/>
</dbReference>
<dbReference type="NCBIfam" id="TIGR00472">
    <property type="entry name" value="pheT_bact"/>
    <property type="match status" value="1"/>
</dbReference>
<evidence type="ECO:0000256" key="10">
    <source>
        <dbReference type="ARBA" id="ARBA00022741"/>
    </source>
</evidence>
<evidence type="ECO:0000256" key="5">
    <source>
        <dbReference type="ARBA" id="ARBA00012814"/>
    </source>
</evidence>